<gene>
    <name evidence="2" type="ORF">Ctob_006993</name>
</gene>
<feature type="domain" description="FAM50A/XAP5 C-terminal" evidence="1">
    <location>
        <begin position="340"/>
        <end position="483"/>
    </location>
</feature>
<dbReference type="EMBL" id="JWZX01002514">
    <property type="protein sequence ID" value="KOO28792.1"/>
    <property type="molecule type" value="Genomic_DNA"/>
</dbReference>
<proteinExistence type="predicted"/>
<name>A0A0M0JR53_9EUKA</name>
<dbReference type="InterPro" id="IPR007005">
    <property type="entry name" value="XAP5"/>
</dbReference>
<dbReference type="AlphaFoldDB" id="A0A0M0JR53"/>
<dbReference type="Pfam" id="PF04921">
    <property type="entry name" value="XAP5"/>
    <property type="match status" value="1"/>
</dbReference>
<dbReference type="PANTHER" id="PTHR12722:SF0">
    <property type="entry name" value="PROTEIN FAM50A"/>
    <property type="match status" value="1"/>
</dbReference>
<dbReference type="SUPFAM" id="SSF53335">
    <property type="entry name" value="S-adenosyl-L-methionine-dependent methyltransferases"/>
    <property type="match status" value="1"/>
</dbReference>
<dbReference type="Gene3D" id="3.40.50.150">
    <property type="entry name" value="Vaccinia Virus protein VP39"/>
    <property type="match status" value="1"/>
</dbReference>
<evidence type="ECO:0000259" key="1">
    <source>
        <dbReference type="Pfam" id="PF04921"/>
    </source>
</evidence>
<dbReference type="GO" id="GO:0005634">
    <property type="term" value="C:nucleus"/>
    <property type="evidence" value="ECO:0007669"/>
    <property type="project" value="InterPro"/>
</dbReference>
<dbReference type="OrthoDB" id="1562195at2759"/>
<dbReference type="Proteomes" id="UP000037460">
    <property type="component" value="Unassembled WGS sequence"/>
</dbReference>
<dbReference type="GO" id="GO:0006325">
    <property type="term" value="P:chromatin organization"/>
    <property type="evidence" value="ECO:0007669"/>
    <property type="project" value="TreeGrafter"/>
</dbReference>
<dbReference type="CDD" id="cd02440">
    <property type="entry name" value="AdoMet_MTases"/>
    <property type="match status" value="1"/>
</dbReference>
<protein>
    <recommendedName>
        <fullName evidence="1">FAM50A/XAP5 C-terminal domain-containing protein</fullName>
    </recommendedName>
</protein>
<dbReference type="PANTHER" id="PTHR12722">
    <property type="entry name" value="XAP-5 PROTEIN-RELATED"/>
    <property type="match status" value="1"/>
</dbReference>
<dbReference type="InterPro" id="IPR029063">
    <property type="entry name" value="SAM-dependent_MTases_sf"/>
</dbReference>
<comment type="caution">
    <text evidence="2">The sequence shown here is derived from an EMBL/GenBank/DDBJ whole genome shotgun (WGS) entry which is preliminary data.</text>
</comment>
<organism evidence="2 3">
    <name type="scientific">Chrysochromulina tobinii</name>
    <dbReference type="NCBI Taxonomy" id="1460289"/>
    <lineage>
        <taxon>Eukaryota</taxon>
        <taxon>Haptista</taxon>
        <taxon>Haptophyta</taxon>
        <taxon>Prymnesiophyceae</taxon>
        <taxon>Prymnesiales</taxon>
        <taxon>Chrysochromulinaceae</taxon>
        <taxon>Chrysochromulina</taxon>
    </lineage>
</organism>
<dbReference type="InterPro" id="IPR019410">
    <property type="entry name" value="Methyltransf_16"/>
</dbReference>
<evidence type="ECO:0000313" key="3">
    <source>
        <dbReference type="Proteomes" id="UP000037460"/>
    </source>
</evidence>
<evidence type="ECO:0000313" key="2">
    <source>
        <dbReference type="EMBL" id="KOO28792.1"/>
    </source>
</evidence>
<dbReference type="InterPro" id="IPR048337">
    <property type="entry name" value="FAM50A/XAP5_C"/>
</dbReference>
<accession>A0A0M0JR53</accession>
<keyword evidence="3" id="KW-1185">Reference proteome</keyword>
<reference evidence="3" key="1">
    <citation type="journal article" date="2015" name="PLoS Genet.">
        <title>Genome Sequence and Transcriptome Analyses of Chrysochromulina tobin: Metabolic Tools for Enhanced Algal Fitness in the Prominent Order Prymnesiales (Haptophyceae).</title>
        <authorList>
            <person name="Hovde B.T."/>
            <person name="Deodato C.R."/>
            <person name="Hunsperger H.M."/>
            <person name="Ryken S.A."/>
            <person name="Yost W."/>
            <person name="Jha R.K."/>
            <person name="Patterson J."/>
            <person name="Monnat R.J. Jr."/>
            <person name="Barlow S.B."/>
            <person name="Starkenburg S.R."/>
            <person name="Cattolico R.A."/>
        </authorList>
    </citation>
    <scope>NUCLEOTIDE SEQUENCE</scope>
    <source>
        <strain evidence="3">CCMP291</strain>
    </source>
</reference>
<dbReference type="Pfam" id="PF10294">
    <property type="entry name" value="Methyltransf_16"/>
    <property type="match status" value="1"/>
</dbReference>
<sequence>MEQEAALEMAKEAAVSTADTFVLLRRAAIEDPDEELGIAALVGTLTATLSGYGEHTTTFIAGDAVRLRLHVRPQAAGTATRVWSAARLAAWVCETRWGGFDVRGQRVLELGCGTAAAGLACAALGAEEVWLTDNEPAALDLAQRNAELNGLAARTRVAHFDLMMVPDATLVASCGAQAAAMPSAEAFGCIVASDVLYDVTAPAQLAATLARLLLARRGEGDGATAAPAPRALVVSSRDPTRSEVAQRAVNGFAELCASHPELRVLAELTSTEVSGDRTLSFGGDEEEEAEEAPMEIKKLKKNPSVDTSMLYDAERAAEEAKRKEQLAKEWLEQQNRTKAEKLEVHYSYHDPSGRDGLKGHRNTVTIEKGYTIERFLDCCRQQVPQLRGCGADQLIYIKEDLILPHSLTFYELIVKRARGKSGPLFNFDVHDDVRIGPSDSRVEKDESHPGKVMMRHVYTRLKGQFPYSRFEVYDPEKKWDTYTTHGGETHGEGTETLIGNFGVLRPSAPK</sequence>